<evidence type="ECO:0000313" key="5">
    <source>
        <dbReference type="EMBL" id="PIU98529.1"/>
    </source>
</evidence>
<dbReference type="GO" id="GO:0051301">
    <property type="term" value="P:cell division"/>
    <property type="evidence" value="ECO:0007669"/>
    <property type="project" value="UniProtKB-KW"/>
</dbReference>
<sequence length="180" mass="20548">MDQFEDIKKTAAAIEALLFIYGEPMEIKKIAQLLKTDGETTKNALNDLAKNFEQENRGLKLIFSDNKVQLATKPDFASLLESFIKEEFNENLTPASLETLALIAYSGPLTRAQIDYYRGVNSSFILRSLLIRGLIERFTDSQKSGAYLYQASFDLLRYLGISKIEELPGYEEFKQYLTYD</sequence>
<dbReference type="GO" id="GO:0051304">
    <property type="term" value="P:chromosome separation"/>
    <property type="evidence" value="ECO:0007669"/>
    <property type="project" value="InterPro"/>
</dbReference>
<evidence type="ECO:0000256" key="2">
    <source>
        <dbReference type="ARBA" id="ARBA00022618"/>
    </source>
</evidence>
<dbReference type="PANTHER" id="PTHR34298">
    <property type="entry name" value="SEGREGATION AND CONDENSATION PROTEIN B"/>
    <property type="match status" value="1"/>
</dbReference>
<evidence type="ECO:0000256" key="4">
    <source>
        <dbReference type="ARBA" id="ARBA00023306"/>
    </source>
</evidence>
<keyword evidence="3" id="KW-0159">Chromosome partition</keyword>
<keyword evidence="2" id="KW-0132">Cell division</keyword>
<dbReference type="InterPro" id="IPR005234">
    <property type="entry name" value="ScpB_csome_segregation"/>
</dbReference>
<name>A0A2M7B663_9BACT</name>
<proteinExistence type="predicted"/>
<organism evidence="5 6">
    <name type="scientific">Candidatus Wolfebacteria bacterium CG03_land_8_20_14_0_80_40_12</name>
    <dbReference type="NCBI Taxonomy" id="1975069"/>
    <lineage>
        <taxon>Bacteria</taxon>
        <taxon>Candidatus Wolfeibacteriota</taxon>
    </lineage>
</organism>
<dbReference type="EMBL" id="PEVJ01000022">
    <property type="protein sequence ID" value="PIU98529.1"/>
    <property type="molecule type" value="Genomic_DNA"/>
</dbReference>
<dbReference type="Pfam" id="PF04079">
    <property type="entry name" value="SMC_ScpB"/>
    <property type="match status" value="1"/>
</dbReference>
<reference evidence="6" key="1">
    <citation type="submission" date="2017-09" db="EMBL/GenBank/DDBJ databases">
        <title>Depth-based differentiation of microbial function through sediment-hosted aquifers and enrichment of novel symbionts in the deep terrestrial subsurface.</title>
        <authorList>
            <person name="Probst A.J."/>
            <person name="Ladd B."/>
            <person name="Jarett J.K."/>
            <person name="Geller-Mcgrath D.E."/>
            <person name="Sieber C.M.K."/>
            <person name="Emerson J.B."/>
            <person name="Anantharaman K."/>
            <person name="Thomas B.C."/>
            <person name="Malmstrom R."/>
            <person name="Stieglmeier M."/>
            <person name="Klingl A."/>
            <person name="Woyke T."/>
            <person name="Ryan C.M."/>
            <person name="Banfield J.F."/>
        </authorList>
    </citation>
    <scope>NUCLEOTIDE SEQUENCE [LARGE SCALE GENOMIC DNA]</scope>
</reference>
<keyword evidence="1" id="KW-0963">Cytoplasm</keyword>
<comment type="caution">
    <text evidence="5">The sequence shown here is derived from an EMBL/GenBank/DDBJ whole genome shotgun (WGS) entry which is preliminary data.</text>
</comment>
<evidence type="ECO:0000256" key="3">
    <source>
        <dbReference type="ARBA" id="ARBA00022829"/>
    </source>
</evidence>
<dbReference type="Gene3D" id="1.10.10.10">
    <property type="entry name" value="Winged helix-like DNA-binding domain superfamily/Winged helix DNA-binding domain"/>
    <property type="match status" value="2"/>
</dbReference>
<accession>A0A2M7B663</accession>
<dbReference type="NCBIfam" id="TIGR00281">
    <property type="entry name" value="SMC-Scp complex subunit ScpB"/>
    <property type="match status" value="1"/>
</dbReference>
<protein>
    <submittedName>
        <fullName evidence="5">SMC-Scp complex subunit ScpB</fullName>
    </submittedName>
</protein>
<dbReference type="PIRSF" id="PIRSF019345">
    <property type="entry name" value="ScpB"/>
    <property type="match status" value="1"/>
</dbReference>
<evidence type="ECO:0000256" key="1">
    <source>
        <dbReference type="ARBA" id="ARBA00022490"/>
    </source>
</evidence>
<gene>
    <name evidence="5" type="primary">scpB</name>
    <name evidence="5" type="ORF">COS61_00910</name>
</gene>
<dbReference type="SUPFAM" id="SSF46785">
    <property type="entry name" value="Winged helix' DNA-binding domain"/>
    <property type="match status" value="2"/>
</dbReference>
<dbReference type="Proteomes" id="UP000228949">
    <property type="component" value="Unassembled WGS sequence"/>
</dbReference>
<dbReference type="PANTHER" id="PTHR34298:SF2">
    <property type="entry name" value="SEGREGATION AND CONDENSATION PROTEIN B"/>
    <property type="match status" value="1"/>
</dbReference>
<keyword evidence="4" id="KW-0131">Cell cycle</keyword>
<dbReference type="AlphaFoldDB" id="A0A2M7B663"/>
<dbReference type="InterPro" id="IPR036390">
    <property type="entry name" value="WH_DNA-bd_sf"/>
</dbReference>
<dbReference type="InterPro" id="IPR036388">
    <property type="entry name" value="WH-like_DNA-bd_sf"/>
</dbReference>
<evidence type="ECO:0000313" key="6">
    <source>
        <dbReference type="Proteomes" id="UP000228949"/>
    </source>
</evidence>